<dbReference type="InterPro" id="IPR004843">
    <property type="entry name" value="Calcineurin-like_PHP"/>
</dbReference>
<evidence type="ECO:0000313" key="4">
    <source>
        <dbReference type="Proteomes" id="UP000739538"/>
    </source>
</evidence>
<organism evidence="3 4">
    <name type="scientific">Eiseniibacteriota bacterium</name>
    <dbReference type="NCBI Taxonomy" id="2212470"/>
    <lineage>
        <taxon>Bacteria</taxon>
        <taxon>Candidatus Eiseniibacteriota</taxon>
    </lineage>
</organism>
<sequence length="381" mass="42222">MRDRILHLADLHLGDPHDYLGERASERRREADGLLGRIVDKVLMSKSRVGGVVIAGDLFEHYAPSPSLVEKVLASLGKLVGNGVELLTVPGNHDEYSYPTCVYRTFRDRWPGTLVTCPQPEQVATWTLGDTVIDLYAMAYVAGASRPPFDQFTVAKNDHFKVAVLHGSLDLQSNDRSIPLSSQSLQKRGLDYVALGHLHSPSERSLGKKGQAVYPGRIEGAGFRDPGGAPLLEVEFTNRGPILHREPISSRAIETHEVPLSACATLQDLDARIERISEGRADAIVRLALRGIPGFALDPDAFRARWSDRFYHLDVSLPGDDDGQLPQLDVLRDEPTVRGRFVRIALERIEQLDNERERRVAEMALREGLAAFGSGRSERSR</sequence>
<keyword evidence="3" id="KW-0540">Nuclease</keyword>
<gene>
    <name evidence="3" type="ORF">KDA27_03505</name>
</gene>
<comment type="caution">
    <text evidence="3">The sequence shown here is derived from an EMBL/GenBank/DDBJ whole genome shotgun (WGS) entry which is preliminary data.</text>
</comment>
<dbReference type="InterPro" id="IPR041796">
    <property type="entry name" value="Mre11_N"/>
</dbReference>
<dbReference type="SUPFAM" id="SSF56300">
    <property type="entry name" value="Metallo-dependent phosphatases"/>
    <property type="match status" value="1"/>
</dbReference>
<protein>
    <submittedName>
        <fullName evidence="3">DNA repair exonuclease</fullName>
    </submittedName>
</protein>
<dbReference type="CDD" id="cd00840">
    <property type="entry name" value="MPP_Mre11_N"/>
    <property type="match status" value="1"/>
</dbReference>
<evidence type="ECO:0000256" key="1">
    <source>
        <dbReference type="ARBA" id="ARBA00022801"/>
    </source>
</evidence>
<dbReference type="PANTHER" id="PTHR30337">
    <property type="entry name" value="COMPONENT OF ATP-DEPENDENT DSDNA EXONUCLEASE"/>
    <property type="match status" value="1"/>
</dbReference>
<reference evidence="3" key="1">
    <citation type="submission" date="2020-04" db="EMBL/GenBank/DDBJ databases">
        <authorList>
            <person name="Zhang T."/>
        </authorList>
    </citation>
    <scope>NUCLEOTIDE SEQUENCE</scope>
    <source>
        <strain evidence="3">HKST-UBA02</strain>
    </source>
</reference>
<feature type="domain" description="Calcineurin-like phosphoesterase" evidence="2">
    <location>
        <begin position="4"/>
        <end position="201"/>
    </location>
</feature>
<dbReference type="AlphaFoldDB" id="A0A956N9L9"/>
<name>A0A956N9L9_UNCEI</name>
<dbReference type="InterPro" id="IPR029052">
    <property type="entry name" value="Metallo-depent_PP-like"/>
</dbReference>
<dbReference type="GO" id="GO:0004527">
    <property type="term" value="F:exonuclease activity"/>
    <property type="evidence" value="ECO:0007669"/>
    <property type="project" value="UniProtKB-KW"/>
</dbReference>
<accession>A0A956N9L9</accession>
<reference evidence="3" key="2">
    <citation type="journal article" date="2021" name="Microbiome">
        <title>Successional dynamics and alternative stable states in a saline activated sludge microbial community over 9 years.</title>
        <authorList>
            <person name="Wang Y."/>
            <person name="Ye J."/>
            <person name="Ju F."/>
            <person name="Liu L."/>
            <person name="Boyd J.A."/>
            <person name="Deng Y."/>
            <person name="Parks D.H."/>
            <person name="Jiang X."/>
            <person name="Yin X."/>
            <person name="Woodcroft B.J."/>
            <person name="Tyson G.W."/>
            <person name="Hugenholtz P."/>
            <person name="Polz M.F."/>
            <person name="Zhang T."/>
        </authorList>
    </citation>
    <scope>NUCLEOTIDE SEQUENCE</scope>
    <source>
        <strain evidence="3">HKST-UBA02</strain>
    </source>
</reference>
<dbReference type="Pfam" id="PF00149">
    <property type="entry name" value="Metallophos"/>
    <property type="match status" value="1"/>
</dbReference>
<dbReference type="Proteomes" id="UP000739538">
    <property type="component" value="Unassembled WGS sequence"/>
</dbReference>
<dbReference type="InterPro" id="IPR050535">
    <property type="entry name" value="DNA_Repair-Maintenance_Comp"/>
</dbReference>
<dbReference type="EMBL" id="JAGQHS010000010">
    <property type="protein sequence ID" value="MCA9754843.1"/>
    <property type="molecule type" value="Genomic_DNA"/>
</dbReference>
<dbReference type="PANTHER" id="PTHR30337:SF7">
    <property type="entry name" value="PHOSPHOESTERASE"/>
    <property type="match status" value="1"/>
</dbReference>
<keyword evidence="3" id="KW-0269">Exonuclease</keyword>
<evidence type="ECO:0000313" key="3">
    <source>
        <dbReference type="EMBL" id="MCA9754843.1"/>
    </source>
</evidence>
<evidence type="ECO:0000259" key="2">
    <source>
        <dbReference type="Pfam" id="PF00149"/>
    </source>
</evidence>
<proteinExistence type="predicted"/>
<dbReference type="Gene3D" id="3.60.21.10">
    <property type="match status" value="1"/>
</dbReference>
<keyword evidence="1" id="KW-0378">Hydrolase</keyword>